<dbReference type="InterPro" id="IPR004268">
    <property type="entry name" value="MurJ"/>
</dbReference>
<dbReference type="GO" id="GO:0034204">
    <property type="term" value="P:lipid translocation"/>
    <property type="evidence" value="ECO:0007669"/>
    <property type="project" value="TreeGrafter"/>
</dbReference>
<evidence type="ECO:0000256" key="4">
    <source>
        <dbReference type="ARBA" id="ARBA00022960"/>
    </source>
</evidence>
<dbReference type="PANTHER" id="PTHR47019:SF1">
    <property type="entry name" value="LIPID II FLIPPASE MURJ"/>
    <property type="match status" value="1"/>
</dbReference>
<evidence type="ECO:0000256" key="2">
    <source>
        <dbReference type="ARBA" id="ARBA00022475"/>
    </source>
</evidence>
<evidence type="ECO:0000256" key="6">
    <source>
        <dbReference type="ARBA" id="ARBA00022989"/>
    </source>
</evidence>
<feature type="transmembrane region" description="Helical" evidence="8">
    <location>
        <begin position="32"/>
        <end position="52"/>
    </location>
</feature>
<evidence type="ECO:0000256" key="3">
    <source>
        <dbReference type="ARBA" id="ARBA00022692"/>
    </source>
</evidence>
<evidence type="ECO:0000256" key="8">
    <source>
        <dbReference type="SAM" id="Phobius"/>
    </source>
</evidence>
<sequence>MTGVARFAAIGAVLGPTFFANTYQLTNSLPNLVYYGFLGGSLFSSLLVPSLVRHIDAGDRRACERIAGGFLGLALLALGCVAPLAVLAAPYALAFGHGGQSGTGRLLILMFVPQIFGYGIVGTATAVMNARRRFLLAAAAPALENVGTLAVLGAVALLYGTGNRDVPTGELVLLGLGTTGAVLLHAAVQWWGARRAGVTLLPRAGWREPEVRGIVRRSLASLGQAGLVALQTLTLLMVANRVAGGVVAFQLGLNFYALAIALAAQPVALSLLPRLSRMHERGDLPLFRDTLARGVSLGLFVAVPAAVGYLVLAGPLAHAVTFGRMGSEAGVTMVSMSLAGIAVAVVGETVFMISTYAWYAGKDTRSPLYSMLLQAVICLGLAAAASRLSGVAVLFGLGVALTVASLISSSHLSVRLWRALPSGTERLAPSVAKVVAGAVLLAGPAWLTARLLGPHVGTPATLAASITAGAGTYLAVQALWRAPELRWLAGGLRYLRGSGRAVTTPEGARADG</sequence>
<feature type="transmembrane region" description="Helical" evidence="8">
    <location>
        <begin position="391"/>
        <end position="409"/>
    </location>
</feature>
<feature type="transmembrane region" description="Helical" evidence="8">
    <location>
        <begin position="430"/>
        <end position="449"/>
    </location>
</feature>
<evidence type="ECO:0000256" key="1">
    <source>
        <dbReference type="ARBA" id="ARBA00004651"/>
    </source>
</evidence>
<proteinExistence type="predicted"/>
<feature type="transmembrane region" description="Helical" evidence="8">
    <location>
        <begin position="251"/>
        <end position="273"/>
    </location>
</feature>
<feature type="transmembrane region" description="Helical" evidence="8">
    <location>
        <begin position="214"/>
        <end position="239"/>
    </location>
</feature>
<keyword evidence="2" id="KW-1003">Cell membrane</keyword>
<feature type="transmembrane region" description="Helical" evidence="8">
    <location>
        <begin position="366"/>
        <end position="385"/>
    </location>
</feature>
<gene>
    <name evidence="9" type="primary">mviN</name>
    <name evidence="9" type="ORF">Aru02nite_28130</name>
</gene>
<dbReference type="InterPro" id="IPR051050">
    <property type="entry name" value="Lipid_II_flippase_MurJ/MviN"/>
</dbReference>
<dbReference type="RefSeq" id="WP_203657911.1">
    <property type="nucleotide sequence ID" value="NZ_BAAAZM010000005.1"/>
</dbReference>
<name>A0A8J3NDV9_9ACTN</name>
<feature type="transmembrane region" description="Helical" evidence="8">
    <location>
        <begin position="171"/>
        <end position="193"/>
    </location>
</feature>
<feature type="transmembrane region" description="Helical" evidence="8">
    <location>
        <begin position="73"/>
        <end position="94"/>
    </location>
</feature>
<dbReference type="GO" id="GO:0008360">
    <property type="term" value="P:regulation of cell shape"/>
    <property type="evidence" value="ECO:0007669"/>
    <property type="project" value="UniProtKB-KW"/>
</dbReference>
<dbReference type="GO" id="GO:0015648">
    <property type="term" value="F:lipid-linked peptidoglycan transporter activity"/>
    <property type="evidence" value="ECO:0007669"/>
    <property type="project" value="TreeGrafter"/>
</dbReference>
<keyword evidence="3 8" id="KW-0812">Transmembrane</keyword>
<evidence type="ECO:0000313" key="9">
    <source>
        <dbReference type="EMBL" id="GID11924.1"/>
    </source>
</evidence>
<feature type="transmembrane region" description="Helical" evidence="8">
    <location>
        <begin position="294"/>
        <end position="317"/>
    </location>
</feature>
<keyword evidence="4" id="KW-0133">Cell shape</keyword>
<keyword evidence="7 8" id="KW-0472">Membrane</keyword>
<dbReference type="EMBL" id="BOMB01000015">
    <property type="protein sequence ID" value="GID11924.1"/>
    <property type="molecule type" value="Genomic_DNA"/>
</dbReference>
<reference evidence="9" key="1">
    <citation type="submission" date="2021-01" db="EMBL/GenBank/DDBJ databases">
        <title>Whole genome shotgun sequence of Actinocatenispora rupis NBRC 107355.</title>
        <authorList>
            <person name="Komaki H."/>
            <person name="Tamura T."/>
        </authorList>
    </citation>
    <scope>NUCLEOTIDE SEQUENCE</scope>
    <source>
        <strain evidence="9">NBRC 107355</strain>
    </source>
</reference>
<feature type="transmembrane region" description="Helical" evidence="8">
    <location>
        <begin position="134"/>
        <end position="159"/>
    </location>
</feature>
<dbReference type="GO" id="GO:0009252">
    <property type="term" value="P:peptidoglycan biosynthetic process"/>
    <property type="evidence" value="ECO:0007669"/>
    <property type="project" value="UniProtKB-KW"/>
</dbReference>
<comment type="subcellular location">
    <subcellularLocation>
        <location evidence="1">Cell membrane</location>
        <topology evidence="1">Multi-pass membrane protein</topology>
    </subcellularLocation>
</comment>
<keyword evidence="10" id="KW-1185">Reference proteome</keyword>
<dbReference type="Proteomes" id="UP000612808">
    <property type="component" value="Unassembled WGS sequence"/>
</dbReference>
<keyword evidence="5" id="KW-0573">Peptidoglycan synthesis</keyword>
<organism evidence="9 10">
    <name type="scientific">Actinocatenispora rupis</name>
    <dbReference type="NCBI Taxonomy" id="519421"/>
    <lineage>
        <taxon>Bacteria</taxon>
        <taxon>Bacillati</taxon>
        <taxon>Actinomycetota</taxon>
        <taxon>Actinomycetes</taxon>
        <taxon>Micromonosporales</taxon>
        <taxon>Micromonosporaceae</taxon>
        <taxon>Actinocatenispora</taxon>
    </lineage>
</organism>
<dbReference type="GO" id="GO:0005886">
    <property type="term" value="C:plasma membrane"/>
    <property type="evidence" value="ECO:0007669"/>
    <property type="project" value="UniProtKB-SubCell"/>
</dbReference>
<evidence type="ECO:0000313" key="10">
    <source>
        <dbReference type="Proteomes" id="UP000612808"/>
    </source>
</evidence>
<dbReference type="Pfam" id="PF03023">
    <property type="entry name" value="MurJ"/>
    <property type="match status" value="1"/>
</dbReference>
<dbReference type="PANTHER" id="PTHR47019">
    <property type="entry name" value="LIPID II FLIPPASE MURJ"/>
    <property type="match status" value="1"/>
</dbReference>
<dbReference type="AlphaFoldDB" id="A0A8J3NDV9"/>
<keyword evidence="6 8" id="KW-1133">Transmembrane helix</keyword>
<evidence type="ECO:0000256" key="7">
    <source>
        <dbReference type="ARBA" id="ARBA00023136"/>
    </source>
</evidence>
<comment type="caution">
    <text evidence="9">The sequence shown here is derived from an EMBL/GenBank/DDBJ whole genome shotgun (WGS) entry which is preliminary data.</text>
</comment>
<protein>
    <submittedName>
        <fullName evidence="9">Putative lipid II flippase MurJ</fullName>
    </submittedName>
</protein>
<dbReference type="PRINTS" id="PR01806">
    <property type="entry name" value="VIRFACTRMVIN"/>
</dbReference>
<evidence type="ECO:0000256" key="5">
    <source>
        <dbReference type="ARBA" id="ARBA00022984"/>
    </source>
</evidence>
<feature type="transmembrane region" description="Helical" evidence="8">
    <location>
        <begin position="461"/>
        <end position="480"/>
    </location>
</feature>
<feature type="transmembrane region" description="Helical" evidence="8">
    <location>
        <begin position="106"/>
        <end position="127"/>
    </location>
</feature>
<feature type="transmembrane region" description="Helical" evidence="8">
    <location>
        <begin position="337"/>
        <end position="359"/>
    </location>
</feature>
<accession>A0A8J3NDV9</accession>